<evidence type="ECO:0000313" key="1">
    <source>
        <dbReference type="EMBL" id="QNT59082.1"/>
    </source>
</evidence>
<organism evidence="1 2">
    <name type="scientific">Neisseria musculi</name>
    <dbReference type="NCBI Taxonomy" id="1815583"/>
    <lineage>
        <taxon>Bacteria</taxon>
        <taxon>Pseudomonadati</taxon>
        <taxon>Pseudomonadota</taxon>
        <taxon>Betaproteobacteria</taxon>
        <taxon>Neisseriales</taxon>
        <taxon>Neisseriaceae</taxon>
        <taxon>Neisseria</taxon>
    </lineage>
</organism>
<dbReference type="KEGG" id="nmus:H7A79_0197"/>
<gene>
    <name evidence="1" type="ORF">H7A79_0197</name>
</gene>
<protein>
    <submittedName>
        <fullName evidence="1">Uncharacterized protein</fullName>
    </submittedName>
</protein>
<reference evidence="1" key="1">
    <citation type="submission" date="2024-06" db="EMBL/GenBank/DDBJ databases">
        <title>Complete Genome Sequence of mouse commensal type strain Neisseria musculi.</title>
        <authorList>
            <person name="Thapa E."/>
            <person name="Aluvathingal J."/>
            <person name="Nadendla S."/>
            <person name="Mehta A."/>
            <person name="Tettelin H."/>
            <person name="Weyand N.J."/>
        </authorList>
    </citation>
    <scope>NUCLEOTIDE SEQUENCE</scope>
    <source>
        <strain evidence="1">NW831</strain>
    </source>
</reference>
<dbReference type="AlphaFoldDB" id="A0A7H1MBR7"/>
<proteinExistence type="predicted"/>
<accession>A0A7H1MBR7</accession>
<name>A0A7H1MBR7_9NEIS</name>
<evidence type="ECO:0000313" key="2">
    <source>
        <dbReference type="Proteomes" id="UP000516412"/>
    </source>
</evidence>
<dbReference type="EMBL" id="CP060414">
    <property type="protein sequence ID" value="QNT59082.1"/>
    <property type="molecule type" value="Genomic_DNA"/>
</dbReference>
<sequence>MFLKNKNFICMDSFEELYKNITNTIPSTLLISENILLNNAEKLSKAIENVNIKWIIVIGENPSSLEEYLDNIIEEGYNNYLLDIITTSFQYKEAEDIVFEFLVISKLGAQEYQFISILNFNIPQELTILELINTEIGSQPS</sequence>
<dbReference type="RefSeq" id="WP_187000793.1">
    <property type="nucleotide sequence ID" value="NZ_CP060414.2"/>
</dbReference>
<keyword evidence="2" id="KW-1185">Reference proteome</keyword>
<dbReference type="Proteomes" id="UP000516412">
    <property type="component" value="Chromosome"/>
</dbReference>